<dbReference type="SUPFAM" id="SSF57625">
    <property type="entry name" value="Invertebrate chitin-binding proteins"/>
    <property type="match status" value="1"/>
</dbReference>
<evidence type="ECO:0000256" key="1">
    <source>
        <dbReference type="SAM" id="MobiDB-lite"/>
    </source>
</evidence>
<organism evidence="3 4">
    <name type="scientific">Dermatophagoides pteronyssinus</name>
    <name type="common">European house dust mite</name>
    <dbReference type="NCBI Taxonomy" id="6956"/>
    <lineage>
        <taxon>Eukaryota</taxon>
        <taxon>Metazoa</taxon>
        <taxon>Ecdysozoa</taxon>
        <taxon>Arthropoda</taxon>
        <taxon>Chelicerata</taxon>
        <taxon>Arachnida</taxon>
        <taxon>Acari</taxon>
        <taxon>Acariformes</taxon>
        <taxon>Sarcoptiformes</taxon>
        <taxon>Astigmata</taxon>
        <taxon>Psoroptidia</taxon>
        <taxon>Analgoidea</taxon>
        <taxon>Pyroglyphidae</taxon>
        <taxon>Dermatophagoidinae</taxon>
        <taxon>Dermatophagoides</taxon>
    </lineage>
</organism>
<dbReference type="AlphaFoldDB" id="A0A6P6XR68"/>
<feature type="compositionally biased region" description="Low complexity" evidence="1">
    <location>
        <begin position="1"/>
        <end position="20"/>
    </location>
</feature>
<dbReference type="Pfam" id="PF01607">
    <property type="entry name" value="CBM_14"/>
    <property type="match status" value="1"/>
</dbReference>
<protein>
    <submittedName>
        <fullName evidence="4">Uncharacterized protein LOC113789952</fullName>
    </submittedName>
</protein>
<dbReference type="KEGG" id="dpte:113789952"/>
<dbReference type="InParanoid" id="A0A6P6XR68"/>
<proteinExistence type="predicted"/>
<feature type="domain" description="Chitin-binding type-2" evidence="2">
    <location>
        <begin position="82"/>
        <end position="142"/>
    </location>
</feature>
<evidence type="ECO:0000313" key="4">
    <source>
        <dbReference type="RefSeq" id="XP_027195356.1"/>
    </source>
</evidence>
<dbReference type="InterPro" id="IPR002557">
    <property type="entry name" value="Chitin-bd_dom"/>
</dbReference>
<sequence>MMMMNLMTNNNNNQQQQQQQKSIDDNVEKLTMIMDKDKSTNIRWSNSTILNENNNVHNNKSIDLSTKRLHSTSLYSISTKIIDYCRVYPNGYLADFDHHCQRYFHCAYHNGIIKIKQLTCPIGKKFDQEISICRTGIVDCDNSK</sequence>
<evidence type="ECO:0000259" key="2">
    <source>
        <dbReference type="PROSITE" id="PS50940"/>
    </source>
</evidence>
<dbReference type="Gene3D" id="2.170.140.10">
    <property type="entry name" value="Chitin binding domain"/>
    <property type="match status" value="1"/>
</dbReference>
<dbReference type="OrthoDB" id="7250310at2759"/>
<name>A0A6P6XR68_DERPT</name>
<keyword evidence="3" id="KW-1185">Reference proteome</keyword>
<reference evidence="4" key="1">
    <citation type="submission" date="2025-08" db="UniProtKB">
        <authorList>
            <consortium name="RefSeq"/>
        </authorList>
    </citation>
    <scope>IDENTIFICATION</scope>
    <source>
        <strain evidence="4">Airmid</strain>
    </source>
</reference>
<dbReference type="Proteomes" id="UP000515146">
    <property type="component" value="Unplaced"/>
</dbReference>
<feature type="region of interest" description="Disordered" evidence="1">
    <location>
        <begin position="1"/>
        <end position="23"/>
    </location>
</feature>
<gene>
    <name evidence="4" type="primary">LOC113789952</name>
</gene>
<dbReference type="GO" id="GO:0008061">
    <property type="term" value="F:chitin binding"/>
    <property type="evidence" value="ECO:0007669"/>
    <property type="project" value="InterPro"/>
</dbReference>
<accession>A0A6P6XR68</accession>
<dbReference type="InterPro" id="IPR036508">
    <property type="entry name" value="Chitin-bd_dom_sf"/>
</dbReference>
<evidence type="ECO:0000313" key="3">
    <source>
        <dbReference type="Proteomes" id="UP000515146"/>
    </source>
</evidence>
<dbReference type="PROSITE" id="PS50940">
    <property type="entry name" value="CHIT_BIND_II"/>
    <property type="match status" value="1"/>
</dbReference>
<dbReference type="RefSeq" id="XP_027195356.1">
    <property type="nucleotide sequence ID" value="XM_027339555.1"/>
</dbReference>
<dbReference type="GO" id="GO:0005576">
    <property type="term" value="C:extracellular region"/>
    <property type="evidence" value="ECO:0007669"/>
    <property type="project" value="InterPro"/>
</dbReference>